<protein>
    <submittedName>
        <fullName evidence="1">Uncharacterized protein</fullName>
    </submittedName>
</protein>
<comment type="caution">
    <text evidence="1">The sequence shown here is derived from an EMBL/GenBank/DDBJ whole genome shotgun (WGS) entry which is preliminary data.</text>
</comment>
<evidence type="ECO:0000313" key="2">
    <source>
        <dbReference type="Proteomes" id="UP000034774"/>
    </source>
</evidence>
<sequence>MVKTRREIQFFLFANSYSGKKISVYLKGTFSGKRLAMAIKRLSVILDFGHKQVADFVVFGTKSTNPYKRLPNSLRMYLEIENELLKLSEEKLDEYSTALEDYQRQLLYPAIERAVGNLLGETDDDSKFQTLLEERFRHAIYTYYKVVRKYGLPTMRNIPFILSIIS</sequence>
<gene>
    <name evidence="1" type="ORF">UT17_C0003G0003</name>
</gene>
<dbReference type="EMBL" id="LBVU01000003">
    <property type="protein sequence ID" value="KKQ91980.1"/>
    <property type="molecule type" value="Genomic_DNA"/>
</dbReference>
<dbReference type="Proteomes" id="UP000034774">
    <property type="component" value="Unassembled WGS sequence"/>
</dbReference>
<organism evidence="1 2">
    <name type="scientific">Candidatus Woesebacteria bacterium GW2011_GWB1_39_10</name>
    <dbReference type="NCBI Taxonomy" id="1618572"/>
    <lineage>
        <taxon>Bacteria</taxon>
        <taxon>Candidatus Woeseibacteriota</taxon>
    </lineage>
</organism>
<name>A0A0G0LVE5_9BACT</name>
<evidence type="ECO:0000313" key="1">
    <source>
        <dbReference type="EMBL" id="KKQ91980.1"/>
    </source>
</evidence>
<accession>A0A0G0LVE5</accession>
<reference evidence="1 2" key="1">
    <citation type="journal article" date="2015" name="Nature">
        <title>rRNA introns, odd ribosomes, and small enigmatic genomes across a large radiation of phyla.</title>
        <authorList>
            <person name="Brown C.T."/>
            <person name="Hug L.A."/>
            <person name="Thomas B.C."/>
            <person name="Sharon I."/>
            <person name="Castelle C.J."/>
            <person name="Singh A."/>
            <person name="Wilkins M.J."/>
            <person name="Williams K.H."/>
            <person name="Banfield J.F."/>
        </authorList>
    </citation>
    <scope>NUCLEOTIDE SEQUENCE [LARGE SCALE GENOMIC DNA]</scope>
</reference>
<proteinExistence type="predicted"/>
<dbReference type="STRING" id="1618572.UT17_C0003G0003"/>
<dbReference type="AlphaFoldDB" id="A0A0G0LVE5"/>